<evidence type="ECO:0000313" key="3">
    <source>
        <dbReference type="EMBL" id="GIO38966.1"/>
    </source>
</evidence>
<sequence>MRKLAISIAVMISIVLAGCTQEEHQTTQESLSNIEASVETPEPTGKPLNDLANQQFSVQTDQISEADYETIKSFGKAFVDLYTGAVAEQETVSFDNYIANENLLNFTNKMLELEQRQELKGGIGVIFGLNNEFQQAEIEKLDDNLYRLNLAFSNQGSGMSCQLLVQADQKSLNIVDLYFGNKDGVDTTVTGHPAARKLDHPELWNDQVWVDSVMEKLGEYELSSS</sequence>
<dbReference type="RefSeq" id="WP_212941752.1">
    <property type="nucleotide sequence ID" value="NZ_BORR01000016.1"/>
</dbReference>
<dbReference type="PROSITE" id="PS51257">
    <property type="entry name" value="PROKAR_LIPOPROTEIN"/>
    <property type="match status" value="1"/>
</dbReference>
<comment type="caution">
    <text evidence="3">The sequence shown here is derived from an EMBL/GenBank/DDBJ whole genome shotgun (WGS) entry which is preliminary data.</text>
</comment>
<feature type="signal peptide" evidence="2">
    <location>
        <begin position="1"/>
        <end position="17"/>
    </location>
</feature>
<reference evidence="3 4" key="1">
    <citation type="submission" date="2021-03" db="EMBL/GenBank/DDBJ databases">
        <title>Antimicrobial resistance genes in bacteria isolated from Japanese honey, and their potential for conferring macrolide and lincosamide resistance in the American foulbrood pathogen Paenibacillus larvae.</title>
        <authorList>
            <person name="Okamoto M."/>
            <person name="Kumagai M."/>
            <person name="Kanamori H."/>
            <person name="Takamatsu D."/>
        </authorList>
    </citation>
    <scope>NUCLEOTIDE SEQUENCE [LARGE SCALE GENOMIC DNA]</scope>
    <source>
        <strain evidence="3 4">J41TS12</strain>
    </source>
</reference>
<keyword evidence="4" id="KW-1185">Reference proteome</keyword>
<dbReference type="EMBL" id="BORR01000016">
    <property type="protein sequence ID" value="GIO38966.1"/>
    <property type="molecule type" value="Genomic_DNA"/>
</dbReference>
<evidence type="ECO:0000256" key="2">
    <source>
        <dbReference type="SAM" id="SignalP"/>
    </source>
</evidence>
<evidence type="ECO:0000313" key="4">
    <source>
        <dbReference type="Proteomes" id="UP000681162"/>
    </source>
</evidence>
<feature type="region of interest" description="Disordered" evidence="1">
    <location>
        <begin position="26"/>
        <end position="47"/>
    </location>
</feature>
<evidence type="ECO:0008006" key="5">
    <source>
        <dbReference type="Google" id="ProtNLM"/>
    </source>
</evidence>
<keyword evidence="2" id="KW-0732">Signal</keyword>
<name>A0A920CG55_9BACL</name>
<protein>
    <recommendedName>
        <fullName evidence="5">Lipoprotein</fullName>
    </recommendedName>
</protein>
<dbReference type="Proteomes" id="UP000681162">
    <property type="component" value="Unassembled WGS sequence"/>
</dbReference>
<accession>A0A920CG55</accession>
<organism evidence="3 4">
    <name type="scientific">Paenibacillus antibioticophila</name>
    <dbReference type="NCBI Taxonomy" id="1274374"/>
    <lineage>
        <taxon>Bacteria</taxon>
        <taxon>Bacillati</taxon>
        <taxon>Bacillota</taxon>
        <taxon>Bacilli</taxon>
        <taxon>Bacillales</taxon>
        <taxon>Paenibacillaceae</taxon>
        <taxon>Paenibacillus</taxon>
    </lineage>
</organism>
<evidence type="ECO:0000256" key="1">
    <source>
        <dbReference type="SAM" id="MobiDB-lite"/>
    </source>
</evidence>
<gene>
    <name evidence="3" type="ORF">J41TS12_38270</name>
</gene>
<feature type="chain" id="PRO_5039271046" description="Lipoprotein" evidence="2">
    <location>
        <begin position="18"/>
        <end position="225"/>
    </location>
</feature>
<proteinExistence type="predicted"/>
<dbReference type="AlphaFoldDB" id="A0A920CG55"/>